<keyword evidence="2" id="KW-1185">Reference proteome</keyword>
<reference evidence="1 2" key="1">
    <citation type="journal article" date="2019" name="Int. J. Syst. Evol. Microbiol.">
        <title>The Global Catalogue of Microorganisms (GCM) 10K type strain sequencing project: providing services to taxonomists for standard genome sequencing and annotation.</title>
        <authorList>
            <consortium name="The Broad Institute Genomics Platform"/>
            <consortium name="The Broad Institute Genome Sequencing Center for Infectious Disease"/>
            <person name="Wu L."/>
            <person name="Ma J."/>
        </authorList>
    </citation>
    <scope>NUCLEOTIDE SEQUENCE [LARGE SCALE GENOMIC DNA]</scope>
    <source>
        <strain evidence="1 2">JCM 5052</strain>
    </source>
</reference>
<evidence type="ECO:0000313" key="2">
    <source>
        <dbReference type="Proteomes" id="UP001501576"/>
    </source>
</evidence>
<organism evidence="1 2">
    <name type="scientific">Streptomyces mordarskii</name>
    <dbReference type="NCBI Taxonomy" id="1226758"/>
    <lineage>
        <taxon>Bacteria</taxon>
        <taxon>Bacillati</taxon>
        <taxon>Actinomycetota</taxon>
        <taxon>Actinomycetes</taxon>
        <taxon>Kitasatosporales</taxon>
        <taxon>Streptomycetaceae</taxon>
        <taxon>Streptomyces</taxon>
    </lineage>
</organism>
<comment type="caution">
    <text evidence="1">The sequence shown here is derived from an EMBL/GenBank/DDBJ whole genome shotgun (WGS) entry which is preliminary data.</text>
</comment>
<gene>
    <name evidence="1" type="ORF">GCM10010390_53860</name>
</gene>
<accession>A0ABN1DJF0</accession>
<proteinExistence type="predicted"/>
<sequence>MAHGKEKFSRWANDARTHSHVTRLTHFAPTWMSRFADPIALPSIRLIAAALDNERVEKGRCGWTRRWQPL</sequence>
<name>A0ABN1DJF0_9ACTN</name>
<dbReference type="Proteomes" id="UP001501576">
    <property type="component" value="Unassembled WGS sequence"/>
</dbReference>
<protein>
    <submittedName>
        <fullName evidence="1">Uncharacterized protein</fullName>
    </submittedName>
</protein>
<dbReference type="EMBL" id="BAAABZ010000051">
    <property type="protein sequence ID" value="GAA0544966.1"/>
    <property type="molecule type" value="Genomic_DNA"/>
</dbReference>
<evidence type="ECO:0000313" key="1">
    <source>
        <dbReference type="EMBL" id="GAA0544966.1"/>
    </source>
</evidence>